<dbReference type="RefSeq" id="WP_215374478.1">
    <property type="nucleotide sequence ID" value="NZ_JAGTIS010000005.1"/>
</dbReference>
<protein>
    <recommendedName>
        <fullName evidence="4">Glycine zipper domain-containing protein</fullName>
    </recommendedName>
</protein>
<dbReference type="EMBL" id="JAGTIS010000005">
    <property type="protein sequence ID" value="MBT8766867.1"/>
    <property type="molecule type" value="Genomic_DNA"/>
</dbReference>
<name>A0ABS5XGR3_9GAMM</name>
<proteinExistence type="predicted"/>
<gene>
    <name evidence="2" type="ORF">J7302_12155</name>
</gene>
<organism evidence="2 3">
    <name type="scientific">Metapseudomonas boanensis</name>
    <dbReference type="NCBI Taxonomy" id="2822138"/>
    <lineage>
        <taxon>Bacteria</taxon>
        <taxon>Pseudomonadati</taxon>
        <taxon>Pseudomonadota</taxon>
        <taxon>Gammaproteobacteria</taxon>
        <taxon>Pseudomonadales</taxon>
        <taxon>Pseudomonadaceae</taxon>
        <taxon>Metapseudomonas</taxon>
    </lineage>
</organism>
<keyword evidence="3" id="KW-1185">Reference proteome</keyword>
<evidence type="ECO:0000256" key="1">
    <source>
        <dbReference type="SAM" id="MobiDB-lite"/>
    </source>
</evidence>
<accession>A0ABS5XGR3</accession>
<evidence type="ECO:0000313" key="3">
    <source>
        <dbReference type="Proteomes" id="UP001519667"/>
    </source>
</evidence>
<reference evidence="2 3" key="1">
    <citation type="submission" date="2021-04" db="EMBL/GenBank/DDBJ databases">
        <title>Pseudomonas boanensis sp. nov., a bacterium isolated from river water used for household purposes in Boane District, Mozambique.</title>
        <authorList>
            <person name="Nicklasson M."/>
            <person name="Martin-Rodriguez A.J."/>
            <person name="Thorell K."/>
            <person name="Neves L."/>
            <person name="Mussagy A."/>
            <person name="Rydberg H.A."/>
            <person name="Hernroth B."/>
            <person name="Svensson-Stadler L."/>
            <person name="Sjoling A."/>
        </authorList>
    </citation>
    <scope>NUCLEOTIDE SEQUENCE [LARGE SCALE GENOMIC DNA]</scope>
    <source>
        <strain evidence="2 3">DB1</strain>
    </source>
</reference>
<dbReference type="Proteomes" id="UP001519667">
    <property type="component" value="Unassembled WGS sequence"/>
</dbReference>
<comment type="caution">
    <text evidence="2">The sequence shown here is derived from an EMBL/GenBank/DDBJ whole genome shotgun (WGS) entry which is preliminary data.</text>
</comment>
<evidence type="ECO:0000313" key="2">
    <source>
        <dbReference type="EMBL" id="MBT8766867.1"/>
    </source>
</evidence>
<evidence type="ECO:0008006" key="4">
    <source>
        <dbReference type="Google" id="ProtNLM"/>
    </source>
</evidence>
<feature type="region of interest" description="Disordered" evidence="1">
    <location>
        <begin position="51"/>
        <end position="76"/>
    </location>
</feature>
<sequence>MSTQQILGGNALAPGQTAGQIVASIVGAAIGGAVGGPAGAFTGYQVGAEIAGDLDPAPNQQDRGPVSKHLSEGDQA</sequence>